<dbReference type="Proteomes" id="UP000051442">
    <property type="component" value="Unassembled WGS sequence"/>
</dbReference>
<evidence type="ECO:0000313" key="2">
    <source>
        <dbReference type="EMBL" id="KRN26164.1"/>
    </source>
</evidence>
<sequence length="105" mass="11523">MKTPKEAFLQLLGLARRANQLETGENLVLKAIRNQKVAAVILASDAGQASAKKLRDKAAFYHVDFIESFTKNELSQATGMNRSAYGVKDPGFARKLLELVNTEGE</sequence>
<comment type="caution">
    <text evidence="2">The sequence shown here is derived from an EMBL/GenBank/DDBJ whole genome shotgun (WGS) entry which is preliminary data.</text>
</comment>
<dbReference type="RefSeq" id="WP_054733578.1">
    <property type="nucleotide sequence ID" value="NZ_AYZM01000045.1"/>
</dbReference>
<dbReference type="InterPro" id="IPR004038">
    <property type="entry name" value="Ribosomal_eL8/eL30/eS12/Gad45"/>
</dbReference>
<accession>A0A0R2FP91</accession>
<reference evidence="2 3" key="1">
    <citation type="journal article" date="2015" name="Genome Announc.">
        <title>Expanding the biotechnology potential of lactobacilli through comparative genomics of 213 strains and associated genera.</title>
        <authorList>
            <person name="Sun Z."/>
            <person name="Harris H.M."/>
            <person name="McCann A."/>
            <person name="Guo C."/>
            <person name="Argimon S."/>
            <person name="Zhang W."/>
            <person name="Yang X."/>
            <person name="Jeffery I.B."/>
            <person name="Cooney J.C."/>
            <person name="Kagawa T.F."/>
            <person name="Liu W."/>
            <person name="Song Y."/>
            <person name="Salvetti E."/>
            <person name="Wrobel A."/>
            <person name="Rasinkangas P."/>
            <person name="Parkhill J."/>
            <person name="Rea M.C."/>
            <person name="O'Sullivan O."/>
            <person name="Ritari J."/>
            <person name="Douillard F.P."/>
            <person name="Paul Ross R."/>
            <person name="Yang R."/>
            <person name="Briner A.E."/>
            <person name="Felis G.E."/>
            <person name="de Vos W.M."/>
            <person name="Barrangou R."/>
            <person name="Klaenhammer T.R."/>
            <person name="Caufield P.W."/>
            <person name="Cui Y."/>
            <person name="Zhang H."/>
            <person name="O'Toole P.W."/>
        </authorList>
    </citation>
    <scope>NUCLEOTIDE SEQUENCE [LARGE SCALE GENOMIC DNA]</scope>
    <source>
        <strain evidence="2 3">DSM 23365</strain>
    </source>
</reference>
<dbReference type="Gene3D" id="3.30.1330.30">
    <property type="match status" value="1"/>
</dbReference>
<dbReference type="PATRIC" id="fig|1423804.4.peg.3298"/>
<keyword evidence="3" id="KW-1185">Reference proteome</keyword>
<dbReference type="InterPro" id="IPR029064">
    <property type="entry name" value="Ribosomal_eL30-like_sf"/>
</dbReference>
<dbReference type="OrthoDB" id="9794863at2"/>
<protein>
    <recommendedName>
        <fullName evidence="1">Ribosomal protein eL8/eL30/eS12/Gadd45 domain-containing protein</fullName>
    </recommendedName>
</protein>
<dbReference type="Pfam" id="PF01248">
    <property type="entry name" value="Ribosomal_L7Ae"/>
    <property type="match status" value="1"/>
</dbReference>
<dbReference type="AlphaFoldDB" id="A0A0R2FP91"/>
<dbReference type="SUPFAM" id="SSF55315">
    <property type="entry name" value="L30e-like"/>
    <property type="match status" value="1"/>
</dbReference>
<feature type="domain" description="Ribosomal protein eL8/eL30/eS12/Gadd45" evidence="1">
    <location>
        <begin position="8"/>
        <end position="96"/>
    </location>
</feature>
<organism evidence="2 3">
    <name type="scientific">Secundilactobacillus similis DSM 23365 = JCM 2765</name>
    <dbReference type="NCBI Taxonomy" id="1423804"/>
    <lineage>
        <taxon>Bacteria</taxon>
        <taxon>Bacillati</taxon>
        <taxon>Bacillota</taxon>
        <taxon>Bacilli</taxon>
        <taxon>Lactobacillales</taxon>
        <taxon>Lactobacillaceae</taxon>
        <taxon>Secundilactobacillus</taxon>
    </lineage>
</organism>
<dbReference type="EMBL" id="AYZM01000045">
    <property type="protein sequence ID" value="KRN26164.1"/>
    <property type="molecule type" value="Genomic_DNA"/>
</dbReference>
<evidence type="ECO:0000313" key="3">
    <source>
        <dbReference type="Proteomes" id="UP000051442"/>
    </source>
</evidence>
<evidence type="ECO:0000259" key="1">
    <source>
        <dbReference type="Pfam" id="PF01248"/>
    </source>
</evidence>
<gene>
    <name evidence="2" type="ORF">FD14_GL003065</name>
</gene>
<proteinExistence type="predicted"/>
<dbReference type="STRING" id="1423804.FD14_GL003065"/>
<name>A0A0R2FP91_9LACO</name>